<dbReference type="Gene3D" id="1.10.287.770">
    <property type="entry name" value="YojJ-like"/>
    <property type="match status" value="1"/>
</dbReference>
<dbReference type="EMBL" id="CALNXK010000005">
    <property type="protein sequence ID" value="CAH3037022.1"/>
    <property type="molecule type" value="Genomic_DNA"/>
</dbReference>
<feature type="transmembrane region" description="Helical" evidence="13">
    <location>
        <begin position="113"/>
        <end position="133"/>
    </location>
</feature>
<name>A0ABN8MVS1_9CNID</name>
<dbReference type="Pfam" id="PF00858">
    <property type="entry name" value="ASC"/>
    <property type="match status" value="1"/>
</dbReference>
<evidence type="ECO:0000256" key="1">
    <source>
        <dbReference type="ARBA" id="ARBA00004141"/>
    </source>
</evidence>
<comment type="similarity">
    <text evidence="11">Belongs to the amiloride-sensitive sodium channel (TC 1.A.6) family.</text>
</comment>
<protein>
    <submittedName>
        <fullName evidence="14">Uncharacterized protein</fullName>
    </submittedName>
</protein>
<dbReference type="PANTHER" id="PTHR11690">
    <property type="entry name" value="AMILORIDE-SENSITIVE SODIUM CHANNEL-RELATED"/>
    <property type="match status" value="1"/>
</dbReference>
<evidence type="ECO:0000256" key="4">
    <source>
        <dbReference type="ARBA" id="ARBA00022692"/>
    </source>
</evidence>
<keyword evidence="7 11" id="KW-0406">Ion transport</keyword>
<keyword evidence="5 13" id="KW-1133">Transmembrane helix</keyword>
<evidence type="ECO:0000256" key="6">
    <source>
        <dbReference type="ARBA" id="ARBA00023053"/>
    </source>
</evidence>
<feature type="compositionally biased region" description="Basic and acidic residues" evidence="12">
    <location>
        <begin position="74"/>
        <end position="84"/>
    </location>
</feature>
<evidence type="ECO:0000256" key="2">
    <source>
        <dbReference type="ARBA" id="ARBA00022448"/>
    </source>
</evidence>
<dbReference type="PANTHER" id="PTHR11690:SF296">
    <property type="entry name" value="DEGENERIN-LIKE PROTEIN DEL-10"/>
    <property type="match status" value="1"/>
</dbReference>
<keyword evidence="6" id="KW-0915">Sodium</keyword>
<comment type="subcellular location">
    <subcellularLocation>
        <location evidence="1">Membrane</location>
        <topology evidence="1">Multi-pass membrane protein</topology>
    </subcellularLocation>
</comment>
<feature type="transmembrane region" description="Helical" evidence="13">
    <location>
        <begin position="12"/>
        <end position="35"/>
    </location>
</feature>
<dbReference type="PRINTS" id="PR01078">
    <property type="entry name" value="AMINACHANNEL"/>
</dbReference>
<evidence type="ECO:0000313" key="14">
    <source>
        <dbReference type="EMBL" id="CAH3037022.1"/>
    </source>
</evidence>
<keyword evidence="3 11" id="KW-0894">Sodium channel</keyword>
<accession>A0ABN8MVS1</accession>
<reference evidence="14 15" key="1">
    <citation type="submission" date="2022-05" db="EMBL/GenBank/DDBJ databases">
        <authorList>
            <consortium name="Genoscope - CEA"/>
            <person name="William W."/>
        </authorList>
    </citation>
    <scope>NUCLEOTIDE SEQUENCE [LARGE SCALE GENOMIC DNA]</scope>
</reference>
<proteinExistence type="inferred from homology"/>
<keyword evidence="8 13" id="KW-0472">Membrane</keyword>
<keyword evidence="9 11" id="KW-0739">Sodium transport</keyword>
<evidence type="ECO:0000256" key="11">
    <source>
        <dbReference type="RuleBase" id="RU000679"/>
    </source>
</evidence>
<keyword evidence="4 11" id="KW-0812">Transmembrane</keyword>
<evidence type="ECO:0000256" key="3">
    <source>
        <dbReference type="ARBA" id="ARBA00022461"/>
    </source>
</evidence>
<evidence type="ECO:0000256" key="8">
    <source>
        <dbReference type="ARBA" id="ARBA00023136"/>
    </source>
</evidence>
<evidence type="ECO:0000256" key="12">
    <source>
        <dbReference type="SAM" id="MobiDB-lite"/>
    </source>
</evidence>
<sequence length="386" mass="43367">MFASVSTISGELGGNMGLLLGCSVLTICEFFDFLWESIKSRIRRPNEQNGVSSSEYGKESGCEPIDDGSNSANEKMKSENRDSQEWTEFASSTTLHGLRHVVHRNHSPLRRAIWLLFLFAAASLFIFLSVISFRKFFSLPIKTVISLETPTNGLTFPAVTICNLNRFMRSKIDVADDDEKFYQMGLNISGCSCNGSTQQKIINVLNRSSERLYNEEEFLTRYGHEMRSMLVLYCRFKSKIKCSDKDFVPHLTQQGLCFTFNSGLNDIPLHHTTYEGADSGLSIILDVQTNESTLNEFSNGLKVIVHEQNTFINRYDGFNVLPGTHASALIKLTKIKRLPSPYKTNCSQMKLAAVERYTKDGCAFECSSNYTIKQCGCRGPGFLGLE</sequence>
<organism evidence="14 15">
    <name type="scientific">Porites lobata</name>
    <dbReference type="NCBI Taxonomy" id="104759"/>
    <lineage>
        <taxon>Eukaryota</taxon>
        <taxon>Metazoa</taxon>
        <taxon>Cnidaria</taxon>
        <taxon>Anthozoa</taxon>
        <taxon>Hexacorallia</taxon>
        <taxon>Scleractinia</taxon>
        <taxon>Fungiina</taxon>
        <taxon>Poritidae</taxon>
        <taxon>Porites</taxon>
    </lineage>
</organism>
<keyword evidence="15" id="KW-1185">Reference proteome</keyword>
<evidence type="ECO:0000313" key="15">
    <source>
        <dbReference type="Proteomes" id="UP001159405"/>
    </source>
</evidence>
<dbReference type="InterPro" id="IPR001873">
    <property type="entry name" value="ENaC"/>
</dbReference>
<evidence type="ECO:0000256" key="5">
    <source>
        <dbReference type="ARBA" id="ARBA00022989"/>
    </source>
</evidence>
<keyword evidence="2 11" id="KW-0813">Transport</keyword>
<evidence type="ECO:0000256" key="9">
    <source>
        <dbReference type="ARBA" id="ARBA00023201"/>
    </source>
</evidence>
<gene>
    <name evidence="14" type="ORF">PLOB_00035741</name>
</gene>
<evidence type="ECO:0000256" key="10">
    <source>
        <dbReference type="ARBA" id="ARBA00023303"/>
    </source>
</evidence>
<evidence type="ECO:0000256" key="7">
    <source>
        <dbReference type="ARBA" id="ARBA00023065"/>
    </source>
</evidence>
<keyword evidence="10 11" id="KW-0407">Ion channel</keyword>
<feature type="region of interest" description="Disordered" evidence="12">
    <location>
        <begin position="47"/>
        <end position="85"/>
    </location>
</feature>
<dbReference type="Gene3D" id="2.60.470.10">
    <property type="entry name" value="Acid-sensing ion channels like domains"/>
    <property type="match status" value="1"/>
</dbReference>
<comment type="caution">
    <text evidence="14">The sequence shown here is derived from an EMBL/GenBank/DDBJ whole genome shotgun (WGS) entry which is preliminary data.</text>
</comment>
<dbReference type="Proteomes" id="UP001159405">
    <property type="component" value="Unassembled WGS sequence"/>
</dbReference>
<evidence type="ECO:0000256" key="13">
    <source>
        <dbReference type="SAM" id="Phobius"/>
    </source>
</evidence>